<dbReference type="PRINTS" id="PR00081">
    <property type="entry name" value="GDHRDH"/>
</dbReference>
<keyword evidence="3" id="KW-0560">Oxidoreductase</keyword>
<evidence type="ECO:0000256" key="5">
    <source>
        <dbReference type="SAM" id="Phobius"/>
    </source>
</evidence>
<organism evidence="6 7">
    <name type="scientific">Puccinia striiformis</name>
    <dbReference type="NCBI Taxonomy" id="27350"/>
    <lineage>
        <taxon>Eukaryota</taxon>
        <taxon>Fungi</taxon>
        <taxon>Dikarya</taxon>
        <taxon>Basidiomycota</taxon>
        <taxon>Pucciniomycotina</taxon>
        <taxon>Pucciniomycetes</taxon>
        <taxon>Pucciniales</taxon>
        <taxon>Pucciniaceae</taxon>
        <taxon>Puccinia</taxon>
    </lineage>
</organism>
<comment type="similarity">
    <text evidence="1 4">Belongs to the short-chain dehydrogenases/reductases (SDR) family.</text>
</comment>
<dbReference type="InterPro" id="IPR036291">
    <property type="entry name" value="NAD(P)-bd_dom_sf"/>
</dbReference>
<accession>A0A2S4WLL7</accession>
<dbReference type="GO" id="GO:0005829">
    <property type="term" value="C:cytosol"/>
    <property type="evidence" value="ECO:0007669"/>
    <property type="project" value="TreeGrafter"/>
</dbReference>
<dbReference type="VEuPathDB" id="FungiDB:PSHT_01067"/>
<dbReference type="PANTHER" id="PTHR43391:SF14">
    <property type="entry name" value="DEHYDROGENASE_REDUCTASE SDR FAMILY PROTEIN 7-LIKE"/>
    <property type="match status" value="1"/>
</dbReference>
<dbReference type="AlphaFoldDB" id="A0A2S4WLL7"/>
<name>A0A2S4WLL7_9BASI</name>
<dbReference type="PANTHER" id="PTHR43391">
    <property type="entry name" value="RETINOL DEHYDROGENASE-RELATED"/>
    <property type="match status" value="1"/>
</dbReference>
<dbReference type="Pfam" id="PF00106">
    <property type="entry name" value="adh_short"/>
    <property type="match status" value="1"/>
</dbReference>
<evidence type="ECO:0000256" key="2">
    <source>
        <dbReference type="ARBA" id="ARBA00022857"/>
    </source>
</evidence>
<dbReference type="CDD" id="cd05233">
    <property type="entry name" value="SDR_c"/>
    <property type="match status" value="1"/>
</dbReference>
<dbReference type="SUPFAM" id="SSF51735">
    <property type="entry name" value="NAD(P)-binding Rossmann-fold domains"/>
    <property type="match status" value="1"/>
</dbReference>
<evidence type="ECO:0008006" key="8">
    <source>
        <dbReference type="Google" id="ProtNLM"/>
    </source>
</evidence>
<keyword evidence="7" id="KW-1185">Reference proteome</keyword>
<proteinExistence type="inferred from homology"/>
<evidence type="ECO:0000256" key="4">
    <source>
        <dbReference type="RuleBase" id="RU000363"/>
    </source>
</evidence>
<dbReference type="Gene3D" id="3.40.50.720">
    <property type="entry name" value="NAD(P)-binding Rossmann-like Domain"/>
    <property type="match status" value="1"/>
</dbReference>
<reference evidence="7" key="3">
    <citation type="journal article" date="2018" name="Mol. Plant Microbe Interact.">
        <title>Genome sequence resources for the wheat stripe rust pathogen (Puccinia striiformis f. sp. tritici) and the barley stripe rust pathogen (Puccinia striiformis f. sp. hordei).</title>
        <authorList>
            <person name="Xia C."/>
            <person name="Wang M."/>
            <person name="Yin C."/>
            <person name="Cornejo O.E."/>
            <person name="Hulbert S.H."/>
            <person name="Chen X."/>
        </authorList>
    </citation>
    <scope>NUCLEOTIDE SEQUENCE [LARGE SCALE GENOMIC DNA]</scope>
    <source>
        <strain evidence="7">93TX-2</strain>
    </source>
</reference>
<gene>
    <name evidence="6" type="ORF">PSHT_01067</name>
</gene>
<dbReference type="OrthoDB" id="7289984at2759"/>
<dbReference type="EMBL" id="PKSM01000008">
    <property type="protein sequence ID" value="POW22649.1"/>
    <property type="molecule type" value="Genomic_DNA"/>
</dbReference>
<dbReference type="InterPro" id="IPR002347">
    <property type="entry name" value="SDR_fam"/>
</dbReference>
<evidence type="ECO:0000256" key="3">
    <source>
        <dbReference type="ARBA" id="ARBA00023002"/>
    </source>
</evidence>
<dbReference type="Proteomes" id="UP000238274">
    <property type="component" value="Unassembled WGS sequence"/>
</dbReference>
<dbReference type="GO" id="GO:0016491">
    <property type="term" value="F:oxidoreductase activity"/>
    <property type="evidence" value="ECO:0007669"/>
    <property type="project" value="UniProtKB-KW"/>
</dbReference>
<comment type="caution">
    <text evidence="6">The sequence shown here is derived from an EMBL/GenBank/DDBJ whole genome shotgun (WGS) entry which is preliminary data.</text>
</comment>
<evidence type="ECO:0000256" key="1">
    <source>
        <dbReference type="ARBA" id="ARBA00006484"/>
    </source>
</evidence>
<sequence>MRSDSRDDIPKASHPASLSTISINGLQPTEFPFKRLSSWPQFTYALENLAISIATILTAFADCILTLYVWIPLGLTRSLIQNVIEPLFKLLTSQSNPVNEVQMIVPRVIVISGASSGIGASLVKTYAGPNSILILLARNPARLNQVAKMARAAGCKAVETHSIDYSHDDAENSIKQVIQAATQKFGSIDLAISNAGTATFTDDNPHGPEPWGEKTAQRIHKINVTSTYAFIMCAWELMKKQRSGNICIISSIVAFAGPPEFAAYSATKANLMSFSQSLRALSTPYGIRVSCICPGFIESGMTGDLLAAGSSAPSFMLASSDQMATRIKDAVDGEQPGAIWPISHAIPLVMTSRLNWLNGDLSRWFLSKTGLGGQMVS</sequence>
<evidence type="ECO:0000313" key="6">
    <source>
        <dbReference type="EMBL" id="POW22649.1"/>
    </source>
</evidence>
<reference evidence="7" key="2">
    <citation type="journal article" date="2018" name="BMC Genomics">
        <title>Genomic insights into host adaptation between the wheat stripe rust pathogen (Puccinia striiformis f. sp. tritici) and the barley stripe rust pathogen (Puccinia striiformis f. sp. hordei).</title>
        <authorList>
            <person name="Xia C."/>
            <person name="Wang M."/>
            <person name="Yin C."/>
            <person name="Cornejo O.E."/>
            <person name="Hulbert S.H."/>
            <person name="Chen X."/>
        </authorList>
    </citation>
    <scope>NUCLEOTIDE SEQUENCE [LARGE SCALE GENOMIC DNA]</scope>
    <source>
        <strain evidence="7">93TX-2</strain>
    </source>
</reference>
<dbReference type="PRINTS" id="PR00080">
    <property type="entry name" value="SDRFAMILY"/>
</dbReference>
<evidence type="ECO:0000313" key="7">
    <source>
        <dbReference type="Proteomes" id="UP000238274"/>
    </source>
</evidence>
<keyword evidence="2" id="KW-0521">NADP</keyword>
<reference evidence="6 7" key="1">
    <citation type="submission" date="2017-12" db="EMBL/GenBank/DDBJ databases">
        <title>Gene loss provides genomic basis for host adaptation in cereal stripe rust fungi.</title>
        <authorList>
            <person name="Xia C."/>
        </authorList>
    </citation>
    <scope>NUCLEOTIDE SEQUENCE [LARGE SCALE GENOMIC DNA]</scope>
    <source>
        <strain evidence="6 7">93TX-2</strain>
    </source>
</reference>
<dbReference type="VEuPathDB" id="FungiDB:PSTT_12721"/>
<keyword evidence="5" id="KW-1133">Transmembrane helix</keyword>
<protein>
    <recommendedName>
        <fullName evidence="8">NAD(P)-binding protein</fullName>
    </recommendedName>
</protein>
<keyword evidence="5" id="KW-0812">Transmembrane</keyword>
<feature type="transmembrane region" description="Helical" evidence="5">
    <location>
        <begin position="49"/>
        <end position="71"/>
    </location>
</feature>
<keyword evidence="5" id="KW-0472">Membrane</keyword>